<dbReference type="Proteomes" id="UP001166286">
    <property type="component" value="Unassembled WGS sequence"/>
</dbReference>
<dbReference type="EMBL" id="JAFEKC020000008">
    <property type="protein sequence ID" value="KAK0513339.1"/>
    <property type="molecule type" value="Genomic_DNA"/>
</dbReference>
<keyword evidence="2" id="KW-1185">Reference proteome</keyword>
<name>A0AA39R3V4_9LECA</name>
<protein>
    <recommendedName>
        <fullName evidence="3">Fungal N-terminal domain-containing protein</fullName>
    </recommendedName>
</protein>
<dbReference type="AlphaFoldDB" id="A0AA39R3V4"/>
<sequence length="987" mass="113203">MSLSPISDTLAVTTLAYSLYKDVIKVAANAPQQFRDLSRDLQIIKGVLYHISRENDTHYDTAVRNVLKTCFETLREFRSLTVKYEKLASSDRNLWFKRLQWAADQGKIEDFQTRFRIHQQLLQLVLTSDGRQRLTEKAQNDATRREEHEGCSCVLRQIATTTTTTDSRTLLNSADSISRSATKTDGAQCTCFRNRTRSTTTKLDGSDALQKLMLAPCSHSVATVVTTCSECSESIDKIAPTETSAGDPKSDPSIISSFTTIEPLILPIYRQRHNASPEVQAKFLKSHESVKEIFATETWLRLATWWLIKSRTISDLLSESGISRQRAGVLQPRSNWENSISSEQAYIDLLKSSWILEDIVLANDVDNDLAYNRLRRMTKDLARSLERDLDRYRSAQYPDQPSWDARNFDKQDLDLLESFEQMVEAPDNVPNAMDDPASAHRWLEVDQDNAGSEGERVLFRTFVNAQLGSRTDRSKSSTAPYMLLLWTKADECDLLISLCNHRGTVNLSRELNAEDLSRFEDAEENIPLMMDFPSQEAEIMFLSPNDMSDFFILPKRFLAAMKDRDPRSGELAIYQASISAYRDCSQPLASGQQLSPSIAADKFSSCGLKLYESLPDKCWKATRRLVISSPPHGKDPRCVSHWLPPSNIRISVEGAKATVIWSGCDHLVKTRGQDYDYHYSYIYKSEQPNRRITLEFRDEQEARQFRDCLLTVTEMPPHVEIKVEIPSAFHSTRVYRLFDVEEPDRQYHAISSTRSTPKGPHMTELYYAYRDLDWDFEVKNGGLNTIKFSGLRAAQYLSTVPRLKFEPRPTDCDPQFKEVTEFMKTAKLELDCDHDVKNVMFGLTGWTLKFFRILPKMALIDSSPLLYKSKTTYKEVYVQIWEKAAEEGRSRIQFAVRLESEAGDRWITASFPGTKYSSEARTAEVSGLSIRRGNEVDIKHMSAVRRGIEEPAKGKDNWRIILTFEEREHKKEFMKVCDFLENEERYW</sequence>
<gene>
    <name evidence="1" type="ORF">JMJ35_004325</name>
</gene>
<reference evidence="1" key="1">
    <citation type="submission" date="2023-03" db="EMBL/GenBank/DDBJ databases">
        <title>Complete genome of Cladonia borealis.</title>
        <authorList>
            <person name="Park H."/>
        </authorList>
    </citation>
    <scope>NUCLEOTIDE SEQUENCE</scope>
    <source>
        <strain evidence="1">ANT050790</strain>
    </source>
</reference>
<proteinExistence type="predicted"/>
<evidence type="ECO:0000313" key="1">
    <source>
        <dbReference type="EMBL" id="KAK0513339.1"/>
    </source>
</evidence>
<accession>A0AA39R3V4</accession>
<evidence type="ECO:0008006" key="3">
    <source>
        <dbReference type="Google" id="ProtNLM"/>
    </source>
</evidence>
<organism evidence="1 2">
    <name type="scientific">Cladonia borealis</name>
    <dbReference type="NCBI Taxonomy" id="184061"/>
    <lineage>
        <taxon>Eukaryota</taxon>
        <taxon>Fungi</taxon>
        <taxon>Dikarya</taxon>
        <taxon>Ascomycota</taxon>
        <taxon>Pezizomycotina</taxon>
        <taxon>Lecanoromycetes</taxon>
        <taxon>OSLEUM clade</taxon>
        <taxon>Lecanoromycetidae</taxon>
        <taxon>Lecanorales</taxon>
        <taxon>Lecanorineae</taxon>
        <taxon>Cladoniaceae</taxon>
        <taxon>Cladonia</taxon>
    </lineage>
</organism>
<comment type="caution">
    <text evidence="1">The sequence shown here is derived from an EMBL/GenBank/DDBJ whole genome shotgun (WGS) entry which is preliminary data.</text>
</comment>
<evidence type="ECO:0000313" key="2">
    <source>
        <dbReference type="Proteomes" id="UP001166286"/>
    </source>
</evidence>